<dbReference type="PANTHER" id="PTHR42085">
    <property type="entry name" value="F-BOX DOMAIN-CONTAINING PROTEIN"/>
    <property type="match status" value="1"/>
</dbReference>
<feature type="region of interest" description="Disordered" evidence="1">
    <location>
        <begin position="466"/>
        <end position="513"/>
    </location>
</feature>
<keyword evidence="4" id="KW-1185">Reference proteome</keyword>
<organism evidence="3 4">
    <name type="scientific">Letharia columbiana</name>
    <dbReference type="NCBI Taxonomy" id="112416"/>
    <lineage>
        <taxon>Eukaryota</taxon>
        <taxon>Fungi</taxon>
        <taxon>Dikarya</taxon>
        <taxon>Ascomycota</taxon>
        <taxon>Pezizomycotina</taxon>
        <taxon>Lecanoromycetes</taxon>
        <taxon>OSLEUM clade</taxon>
        <taxon>Lecanoromycetidae</taxon>
        <taxon>Lecanorales</taxon>
        <taxon>Lecanorineae</taxon>
        <taxon>Parmeliaceae</taxon>
        <taxon>Letharia</taxon>
    </lineage>
</organism>
<dbReference type="AlphaFoldDB" id="A0A8H6L1U8"/>
<protein>
    <recommendedName>
        <fullName evidence="2">DUF7730 domain-containing protein</fullName>
    </recommendedName>
</protein>
<dbReference type="Proteomes" id="UP000578531">
    <property type="component" value="Unassembled WGS sequence"/>
</dbReference>
<dbReference type="OrthoDB" id="62952at2759"/>
<proteinExistence type="predicted"/>
<dbReference type="RefSeq" id="XP_037161826.1">
    <property type="nucleotide sequence ID" value="XM_037311392.1"/>
</dbReference>
<dbReference type="InterPro" id="IPR038883">
    <property type="entry name" value="AN11006-like"/>
</dbReference>
<name>A0A8H6L1U8_9LECA</name>
<dbReference type="GeneID" id="59291153"/>
<evidence type="ECO:0000259" key="2">
    <source>
        <dbReference type="Pfam" id="PF24864"/>
    </source>
</evidence>
<reference evidence="3 4" key="1">
    <citation type="journal article" date="2020" name="Genomics">
        <title>Complete, high-quality genomes from long-read metagenomic sequencing of two wolf lichen thalli reveals enigmatic genome architecture.</title>
        <authorList>
            <person name="McKenzie S.K."/>
            <person name="Walston R.F."/>
            <person name="Allen J.L."/>
        </authorList>
    </citation>
    <scope>NUCLEOTIDE SEQUENCE [LARGE SCALE GENOMIC DNA]</scope>
    <source>
        <strain evidence="3">WasteWater2</strain>
    </source>
</reference>
<accession>A0A8H6L1U8</accession>
<feature type="domain" description="DUF7730" evidence="2">
    <location>
        <begin position="9"/>
        <end position="185"/>
    </location>
</feature>
<gene>
    <name evidence="3" type="ORF">HO173_009502</name>
</gene>
<dbReference type="InterPro" id="IPR056632">
    <property type="entry name" value="DUF7730"/>
</dbReference>
<comment type="caution">
    <text evidence="3">The sequence shown here is derived from an EMBL/GenBank/DDBJ whole genome shotgun (WGS) entry which is preliminary data.</text>
</comment>
<evidence type="ECO:0000256" key="1">
    <source>
        <dbReference type="SAM" id="MobiDB-lite"/>
    </source>
</evidence>
<evidence type="ECO:0000313" key="3">
    <source>
        <dbReference type="EMBL" id="KAF6232397.1"/>
    </source>
</evidence>
<dbReference type="PANTHER" id="PTHR42085:SF2">
    <property type="entry name" value="F-BOX DOMAIN-CONTAINING PROTEIN"/>
    <property type="match status" value="1"/>
</dbReference>
<dbReference type="EMBL" id="JACCJC010000049">
    <property type="protein sequence ID" value="KAF6232397.1"/>
    <property type="molecule type" value="Genomic_DNA"/>
</dbReference>
<sequence>MPDNQVFPFLTLPPEIRVTVYNYAFSDLGVLRSAAEIVSTNDEYIHKVRSYPRILTFASWCWFLRPGQTHAHRTHTEQDFIVQLSNKDAVPILRTCQLVFQEAAPILYQTSAFHQSISSGTTTCLVLDEFQWIRHLSIDFSDASPQTLMFEDLQRYDVDQKVAAFVDLIATGCMSLESLTLHIIATSGTDKLLLRSSHDSCKALAKLAPSLERLSIIAPTTTKSMQTMCELIAPLQGWKIGRSRQWPLRWPLLTVPVAQLETIRAVTDKSCLGDYVTRRDCICVQIATLQPDATAIPLTPLPVQPFRFMDLPTELRLRVYEYALSGPKDVTLRSLMDLQVRKNRHGQRVRPSTGPRIRNTGMLMVSKKVSTEALPVFYDTNQFHYTILPTVPSVQGVLRHFMTHLHSMQHVSIDYMLHTSASDISEVDRLVSTRVRSVIDGCPNLRTFTLHLLTVFRKRRLAPKLTGRRPGGAGACETGGSTAGSDVLFDVDDDHNARQPSRPYGSWKGDCTG</sequence>
<dbReference type="Pfam" id="PF24864">
    <property type="entry name" value="DUF7730"/>
    <property type="match status" value="1"/>
</dbReference>
<evidence type="ECO:0000313" key="4">
    <source>
        <dbReference type="Proteomes" id="UP000578531"/>
    </source>
</evidence>